<dbReference type="InterPro" id="IPR057972">
    <property type="entry name" value="Terminase_7"/>
</dbReference>
<reference evidence="2 3" key="1">
    <citation type="journal article" date="2019" name="Int. J. Syst. Evol. Microbiol.">
        <title>The Global Catalogue of Microorganisms (GCM) 10K type strain sequencing project: providing services to taxonomists for standard genome sequencing and annotation.</title>
        <authorList>
            <consortium name="The Broad Institute Genomics Platform"/>
            <consortium name="The Broad Institute Genome Sequencing Center for Infectious Disease"/>
            <person name="Wu L."/>
            <person name="Ma J."/>
        </authorList>
    </citation>
    <scope>NUCLEOTIDE SEQUENCE [LARGE SCALE GENOMIC DNA]</scope>
    <source>
        <strain evidence="2 3">JCM 16117</strain>
    </source>
</reference>
<organism evidence="2 3">
    <name type="scientific">Herbiconiux moechotypicola</name>
    <dbReference type="NCBI Taxonomy" id="637393"/>
    <lineage>
        <taxon>Bacteria</taxon>
        <taxon>Bacillati</taxon>
        <taxon>Actinomycetota</taxon>
        <taxon>Actinomycetes</taxon>
        <taxon>Micrococcales</taxon>
        <taxon>Microbacteriaceae</taxon>
        <taxon>Herbiconiux</taxon>
    </lineage>
</organism>
<protein>
    <recommendedName>
        <fullName evidence="4">Terminase small subunit</fullName>
    </recommendedName>
</protein>
<sequence>MAAGPLPKEQHQRDRDTKRRKADVVEVKRDGEVRGRPLPSAELYDQRTIAWHDTWRRSPQAQLFEETDWLRLELLAPLVDSNFRRPSAAALSEIRLNEERLGALYVDRLRAKIRIAEPESSGHTAPVLQLATRADAHARLRGETT</sequence>
<evidence type="ECO:0008006" key="4">
    <source>
        <dbReference type="Google" id="ProtNLM"/>
    </source>
</evidence>
<feature type="compositionally biased region" description="Basic and acidic residues" evidence="1">
    <location>
        <begin position="8"/>
        <end position="24"/>
    </location>
</feature>
<dbReference type="Proteomes" id="UP001500929">
    <property type="component" value="Unassembled WGS sequence"/>
</dbReference>
<feature type="region of interest" description="Disordered" evidence="1">
    <location>
        <begin position="1"/>
        <end position="24"/>
    </location>
</feature>
<proteinExistence type="predicted"/>
<name>A0ABN3DFW3_9MICO</name>
<evidence type="ECO:0000313" key="3">
    <source>
        <dbReference type="Proteomes" id="UP001500929"/>
    </source>
</evidence>
<gene>
    <name evidence="2" type="ORF">GCM10009851_13650</name>
</gene>
<dbReference type="Pfam" id="PF25673">
    <property type="entry name" value="Terminase_7"/>
    <property type="match status" value="1"/>
</dbReference>
<dbReference type="EMBL" id="BAAAQY010000003">
    <property type="protein sequence ID" value="GAA2230171.1"/>
    <property type="molecule type" value="Genomic_DNA"/>
</dbReference>
<dbReference type="RefSeq" id="WP_259478862.1">
    <property type="nucleotide sequence ID" value="NZ_BAAAQY010000003.1"/>
</dbReference>
<evidence type="ECO:0000313" key="2">
    <source>
        <dbReference type="EMBL" id="GAA2230171.1"/>
    </source>
</evidence>
<comment type="caution">
    <text evidence="2">The sequence shown here is derived from an EMBL/GenBank/DDBJ whole genome shotgun (WGS) entry which is preliminary data.</text>
</comment>
<keyword evidence="3" id="KW-1185">Reference proteome</keyword>
<accession>A0ABN3DFW3</accession>
<evidence type="ECO:0000256" key="1">
    <source>
        <dbReference type="SAM" id="MobiDB-lite"/>
    </source>
</evidence>